<name>A0A1Q2MHE0_9BACT</name>
<evidence type="ECO:0000313" key="1">
    <source>
        <dbReference type="EMBL" id="AQQ72125.1"/>
    </source>
</evidence>
<evidence type="ECO:0000313" key="2">
    <source>
        <dbReference type="Proteomes" id="UP000188181"/>
    </source>
</evidence>
<dbReference type="Proteomes" id="UP000188181">
    <property type="component" value="Chromosome"/>
</dbReference>
<keyword evidence="2" id="KW-1185">Reference proteome</keyword>
<gene>
    <name evidence="1" type="ORF">SMSP2_02506</name>
</gene>
<proteinExistence type="predicted"/>
<sequence length="44" mass="5020">MDKHGQTHTQTADSLNTKSNDILNSQFLIKMYEVSSQTGYRRSS</sequence>
<reference evidence="2" key="1">
    <citation type="submission" date="2017-02" db="EMBL/GenBank/DDBJ databases">
        <title>Comparative genomics and description of representatives of a novel lineage of planctomycetes thriving in anoxic sediments.</title>
        <authorList>
            <person name="Spring S."/>
            <person name="Bunk B."/>
            <person name="Sproer C."/>
        </authorList>
    </citation>
    <scope>NUCLEOTIDE SEQUENCE [LARGE SCALE GENOMIC DNA]</scope>
    <source>
        <strain evidence="2">SM-Chi-D1</strain>
    </source>
</reference>
<dbReference type="KEGG" id="pbas:SMSP2_02506"/>
<dbReference type="EMBL" id="CP019646">
    <property type="protein sequence ID" value="AQQ72125.1"/>
    <property type="molecule type" value="Genomic_DNA"/>
</dbReference>
<dbReference type="AlphaFoldDB" id="A0A1Q2MHE0"/>
<organism evidence="1 2">
    <name type="scientific">Limihaloglobus sulfuriphilus</name>
    <dbReference type="NCBI Taxonomy" id="1851148"/>
    <lineage>
        <taxon>Bacteria</taxon>
        <taxon>Pseudomonadati</taxon>
        <taxon>Planctomycetota</taxon>
        <taxon>Phycisphaerae</taxon>
        <taxon>Sedimentisphaerales</taxon>
        <taxon>Sedimentisphaeraceae</taxon>
        <taxon>Limihaloglobus</taxon>
    </lineage>
</organism>
<protein>
    <submittedName>
        <fullName evidence="1">Uncharacterized protein</fullName>
    </submittedName>
</protein>
<accession>A0A1Q2MHE0</accession>